<accession>A0A512J926</accession>
<dbReference type="AlphaFoldDB" id="A0A512J926"/>
<dbReference type="PANTHER" id="PTHR30349:SF88">
    <property type="entry name" value="BLL1584 PROTEIN"/>
    <property type="match status" value="1"/>
</dbReference>
<dbReference type="InterPro" id="IPR013762">
    <property type="entry name" value="Integrase-like_cat_sf"/>
</dbReference>
<reference evidence="5" key="4">
    <citation type="submission" date="2023-01" db="EMBL/GenBank/DDBJ databases">
        <title>Draft genome sequence of Methylobacterium oxalidis strain NBRC 107715.</title>
        <authorList>
            <person name="Sun Q."/>
            <person name="Mori K."/>
        </authorList>
    </citation>
    <scope>NUCLEOTIDE SEQUENCE</scope>
    <source>
        <strain evidence="5">NBRC 107715</strain>
    </source>
</reference>
<reference evidence="5" key="1">
    <citation type="journal article" date="2014" name="Int. J. Syst. Evol. Microbiol.">
        <title>Complete genome of a new Firmicutes species belonging to the dominant human colonic microbiota ('Ruminococcus bicirculans') reveals two chromosomes and a selective capacity to utilize plant glucans.</title>
        <authorList>
            <consortium name="NISC Comparative Sequencing Program"/>
            <person name="Wegmann U."/>
            <person name="Louis P."/>
            <person name="Goesmann A."/>
            <person name="Henrissat B."/>
            <person name="Duncan S.H."/>
            <person name="Flint H.J."/>
        </authorList>
    </citation>
    <scope>NUCLEOTIDE SEQUENCE</scope>
    <source>
        <strain evidence="5">NBRC 107715</strain>
    </source>
</reference>
<dbReference type="GO" id="GO:0015074">
    <property type="term" value="P:DNA integration"/>
    <property type="evidence" value="ECO:0007669"/>
    <property type="project" value="UniProtKB-KW"/>
</dbReference>
<dbReference type="InterPro" id="IPR050090">
    <property type="entry name" value="Tyrosine_recombinase_XerCD"/>
</dbReference>
<dbReference type="Proteomes" id="UP000321960">
    <property type="component" value="Unassembled WGS sequence"/>
</dbReference>
<keyword evidence="1" id="KW-0229">DNA integration</keyword>
<evidence type="ECO:0000259" key="3">
    <source>
        <dbReference type="PROSITE" id="PS51898"/>
    </source>
</evidence>
<keyword evidence="2" id="KW-0233">DNA recombination</keyword>
<evidence type="ECO:0000256" key="1">
    <source>
        <dbReference type="ARBA" id="ARBA00022908"/>
    </source>
</evidence>
<feature type="domain" description="Tyr recombinase" evidence="3">
    <location>
        <begin position="183"/>
        <end position="389"/>
    </location>
</feature>
<reference evidence="4 6" key="3">
    <citation type="submission" date="2019-07" db="EMBL/GenBank/DDBJ databases">
        <title>Whole genome shotgun sequence of Methylobacterium oxalidis NBRC 107715.</title>
        <authorList>
            <person name="Hosoyama A."/>
            <person name="Uohara A."/>
            <person name="Ohji S."/>
            <person name="Ichikawa N."/>
        </authorList>
    </citation>
    <scope>NUCLEOTIDE SEQUENCE [LARGE SCALE GENOMIC DNA]</scope>
    <source>
        <strain evidence="4 6">NBRC 107715</strain>
    </source>
</reference>
<evidence type="ECO:0000313" key="5">
    <source>
        <dbReference type="EMBL" id="GLS65510.1"/>
    </source>
</evidence>
<evidence type="ECO:0000313" key="6">
    <source>
        <dbReference type="Proteomes" id="UP000321960"/>
    </source>
</evidence>
<dbReference type="PANTHER" id="PTHR30349">
    <property type="entry name" value="PHAGE INTEGRASE-RELATED"/>
    <property type="match status" value="1"/>
</dbReference>
<dbReference type="EMBL" id="BJZU01000104">
    <property type="protein sequence ID" value="GEP06470.1"/>
    <property type="molecule type" value="Genomic_DNA"/>
</dbReference>
<dbReference type="CDD" id="cd00796">
    <property type="entry name" value="INT_Rci_Hp1_C"/>
    <property type="match status" value="1"/>
</dbReference>
<proteinExistence type="predicted"/>
<dbReference type="EMBL" id="BSPK01000072">
    <property type="protein sequence ID" value="GLS65510.1"/>
    <property type="molecule type" value="Genomic_DNA"/>
</dbReference>
<dbReference type="RefSeq" id="WP_147028019.1">
    <property type="nucleotide sequence ID" value="NZ_BJZU01000104.1"/>
</dbReference>
<dbReference type="InterPro" id="IPR011010">
    <property type="entry name" value="DNA_brk_join_enz"/>
</dbReference>
<gene>
    <name evidence="5" type="ORF">GCM10007888_38920</name>
    <name evidence="4" type="ORF">MOX02_45080</name>
</gene>
<dbReference type="InterPro" id="IPR002104">
    <property type="entry name" value="Integrase_catalytic"/>
</dbReference>
<organism evidence="4 6">
    <name type="scientific">Methylobacterium oxalidis</name>
    <dbReference type="NCBI Taxonomy" id="944322"/>
    <lineage>
        <taxon>Bacteria</taxon>
        <taxon>Pseudomonadati</taxon>
        <taxon>Pseudomonadota</taxon>
        <taxon>Alphaproteobacteria</taxon>
        <taxon>Hyphomicrobiales</taxon>
        <taxon>Methylobacteriaceae</taxon>
        <taxon>Methylobacterium</taxon>
    </lineage>
</organism>
<evidence type="ECO:0000313" key="7">
    <source>
        <dbReference type="Proteomes" id="UP001156856"/>
    </source>
</evidence>
<sequence length="398" mass="45524">MPRPAKGARLYYRKKEDRWVIRDTGGYERSTGFGFGERREAEGALQEYLAEKHKPDFGKGDPARVLITDVLTLYADERAEQTERPDVVWGALPHLIEFFDGKMVAHATPNVCRAYAAWRMAQPQARFKVGLGYRFATIDQVPRIGSQTVRRELGVLSAAFGYAHKEHKLLYPVVVTMPEKAPPRDRWLDRSEAARLLWAALGFRKVGISPKTGREMWRRPRDVEGRTYDKSRHVARFILVGLYTGTRHEAILRLKWLATTEGGYIDLRSGILYRRGLREGESSKRRTPIPMSRRLHGHMRRWSRISTTHVVEFGGQPIDRLRRAWTTARKAAGLGEEVTPHILRHTFATWAVMDGVPFSKVAMALGTTEAIVERVYGHHAPEHLRSVVESVSGRRRRT</sequence>
<evidence type="ECO:0000313" key="4">
    <source>
        <dbReference type="EMBL" id="GEP06470.1"/>
    </source>
</evidence>
<dbReference type="Pfam" id="PF00589">
    <property type="entry name" value="Phage_integrase"/>
    <property type="match status" value="1"/>
</dbReference>
<dbReference type="GO" id="GO:0006310">
    <property type="term" value="P:DNA recombination"/>
    <property type="evidence" value="ECO:0007669"/>
    <property type="project" value="UniProtKB-KW"/>
</dbReference>
<reference evidence="7" key="2">
    <citation type="journal article" date="2019" name="Int. J. Syst. Evol. Microbiol.">
        <title>The Global Catalogue of Microorganisms (GCM) 10K type strain sequencing project: providing services to taxonomists for standard genome sequencing and annotation.</title>
        <authorList>
            <consortium name="The Broad Institute Genomics Platform"/>
            <consortium name="The Broad Institute Genome Sequencing Center for Infectious Disease"/>
            <person name="Wu L."/>
            <person name="Ma J."/>
        </authorList>
    </citation>
    <scope>NUCLEOTIDE SEQUENCE [LARGE SCALE GENOMIC DNA]</scope>
    <source>
        <strain evidence="7">NBRC 107715</strain>
    </source>
</reference>
<dbReference type="OrthoDB" id="9808346at2"/>
<comment type="caution">
    <text evidence="4">The sequence shown here is derived from an EMBL/GenBank/DDBJ whole genome shotgun (WGS) entry which is preliminary data.</text>
</comment>
<dbReference type="Proteomes" id="UP001156856">
    <property type="component" value="Unassembled WGS sequence"/>
</dbReference>
<dbReference type="SUPFAM" id="SSF56349">
    <property type="entry name" value="DNA breaking-rejoining enzymes"/>
    <property type="match status" value="1"/>
</dbReference>
<keyword evidence="7" id="KW-1185">Reference proteome</keyword>
<protein>
    <recommendedName>
        <fullName evidence="3">Tyr recombinase domain-containing protein</fullName>
    </recommendedName>
</protein>
<dbReference type="PROSITE" id="PS51898">
    <property type="entry name" value="TYR_RECOMBINASE"/>
    <property type="match status" value="1"/>
</dbReference>
<dbReference type="GO" id="GO:0003677">
    <property type="term" value="F:DNA binding"/>
    <property type="evidence" value="ECO:0007669"/>
    <property type="project" value="InterPro"/>
</dbReference>
<dbReference type="Gene3D" id="1.10.443.10">
    <property type="entry name" value="Intergrase catalytic core"/>
    <property type="match status" value="1"/>
</dbReference>
<name>A0A512J926_9HYPH</name>
<evidence type="ECO:0000256" key="2">
    <source>
        <dbReference type="ARBA" id="ARBA00023172"/>
    </source>
</evidence>